<feature type="repeat" description="WD" evidence="5">
    <location>
        <begin position="91"/>
        <end position="124"/>
    </location>
</feature>
<keyword evidence="4" id="KW-0234">DNA repair</keyword>
<reference evidence="6 7" key="1">
    <citation type="submission" date="2016-07" db="EMBL/GenBank/DDBJ databases">
        <title>Pervasive Adenine N6-methylation of Active Genes in Fungi.</title>
        <authorList>
            <consortium name="DOE Joint Genome Institute"/>
            <person name="Mondo S.J."/>
            <person name="Dannebaum R.O."/>
            <person name="Kuo R.C."/>
            <person name="Labutti K."/>
            <person name="Haridas S."/>
            <person name="Kuo A."/>
            <person name="Salamov A."/>
            <person name="Ahrendt S.R."/>
            <person name="Lipzen A."/>
            <person name="Sullivan W."/>
            <person name="Andreopoulos W.B."/>
            <person name="Clum A."/>
            <person name="Lindquist E."/>
            <person name="Daum C."/>
            <person name="Ramamoorthy G.K."/>
            <person name="Gryganskyi A."/>
            <person name="Culley D."/>
            <person name="Magnuson J.K."/>
            <person name="James T.Y."/>
            <person name="O'Malley M.A."/>
            <person name="Stajich J.E."/>
            <person name="Spatafora J.W."/>
            <person name="Visel A."/>
            <person name="Grigoriev I.V."/>
        </authorList>
    </citation>
    <scope>NUCLEOTIDE SEQUENCE [LARGE SCALE GENOMIC DNA]</scope>
    <source>
        <strain evidence="6 7">NRRL 2496</strain>
    </source>
</reference>
<evidence type="ECO:0000256" key="4">
    <source>
        <dbReference type="ARBA" id="ARBA00023204"/>
    </source>
</evidence>
<evidence type="ECO:0000256" key="2">
    <source>
        <dbReference type="ARBA" id="ARBA00022737"/>
    </source>
</evidence>
<protein>
    <submittedName>
        <fullName evidence="6">Excision repair cross-complementing rodent repair deficiency, complementation group 8</fullName>
    </submittedName>
</protein>
<dbReference type="GO" id="GO:0070912">
    <property type="term" value="C:Ddb1-Ckn1 complex"/>
    <property type="evidence" value="ECO:0007669"/>
    <property type="project" value="EnsemblFungi"/>
</dbReference>
<dbReference type="Proteomes" id="UP000242180">
    <property type="component" value="Unassembled WGS sequence"/>
</dbReference>
<organism evidence="6 7">
    <name type="scientific">Syncephalastrum racemosum</name>
    <name type="common">Filamentous fungus</name>
    <dbReference type="NCBI Taxonomy" id="13706"/>
    <lineage>
        <taxon>Eukaryota</taxon>
        <taxon>Fungi</taxon>
        <taxon>Fungi incertae sedis</taxon>
        <taxon>Mucoromycota</taxon>
        <taxon>Mucoromycotina</taxon>
        <taxon>Mucoromycetes</taxon>
        <taxon>Mucorales</taxon>
        <taxon>Syncephalastraceae</taxon>
        <taxon>Syncephalastrum</taxon>
    </lineage>
</organism>
<evidence type="ECO:0000256" key="1">
    <source>
        <dbReference type="ARBA" id="ARBA00022574"/>
    </source>
</evidence>
<evidence type="ECO:0000313" key="6">
    <source>
        <dbReference type="EMBL" id="ORZ00821.1"/>
    </source>
</evidence>
<dbReference type="GO" id="GO:0000209">
    <property type="term" value="P:protein polyubiquitination"/>
    <property type="evidence" value="ECO:0007669"/>
    <property type="project" value="TreeGrafter"/>
</dbReference>
<dbReference type="OMA" id="WIPAPRE"/>
<feature type="repeat" description="WD" evidence="5">
    <location>
        <begin position="177"/>
        <end position="219"/>
    </location>
</feature>
<dbReference type="InParanoid" id="A0A1X2HN83"/>
<dbReference type="InterPro" id="IPR020472">
    <property type="entry name" value="WD40_PAC1"/>
</dbReference>
<dbReference type="SMART" id="SM00320">
    <property type="entry name" value="WD40"/>
    <property type="match status" value="5"/>
</dbReference>
<keyword evidence="3" id="KW-0227">DNA damage</keyword>
<dbReference type="GO" id="GO:0006283">
    <property type="term" value="P:transcription-coupled nucleotide-excision repair"/>
    <property type="evidence" value="ECO:0007669"/>
    <property type="project" value="EnsemblFungi"/>
</dbReference>
<dbReference type="InterPro" id="IPR019775">
    <property type="entry name" value="WD40_repeat_CS"/>
</dbReference>
<dbReference type="CDD" id="cd00200">
    <property type="entry name" value="WD40"/>
    <property type="match status" value="1"/>
</dbReference>
<dbReference type="PROSITE" id="PS50082">
    <property type="entry name" value="WD_REPEATS_2"/>
    <property type="match status" value="3"/>
</dbReference>
<dbReference type="FunCoup" id="A0A1X2HN83">
    <property type="interactions" value="209"/>
</dbReference>
<feature type="repeat" description="WD" evidence="5">
    <location>
        <begin position="234"/>
        <end position="275"/>
    </location>
</feature>
<evidence type="ECO:0000256" key="3">
    <source>
        <dbReference type="ARBA" id="ARBA00022763"/>
    </source>
</evidence>
<evidence type="ECO:0000256" key="5">
    <source>
        <dbReference type="PROSITE-ProRule" id="PRU00221"/>
    </source>
</evidence>
<sequence length="392" mass="44029">MFAYLKRRERGTLRPVEFQRAESTKMAYSLGLSLDKEFAHNHRGGVTSLKLEKFEQRYLLSAGADGRCHIYDLADEKPRRQIEPIASISRADKHAFSISSVSWFPFDSGAFLTSSYDGTIRVWDTNLMQAAFVFDMEARVYCQAISPIATHTLVASAIAGAHVRLCDLKSCTNVHSLVGHKGSVLSVSWSPRDEHTLYSGGTDGTLRVWDIRRANACLASFDQHNNKDKLAETNRAHGRGINGLTPSSDGRFLISLGMDEKIRLWDTTTYTNMLVNYGTLWRNRFKAYMGAATSDNNDVWPPLLYVPSDDREVLVYDLMNGSLKRRLRGAYGRVTCVEKRTAFQELFSGSTDCEILAWAPIPPQRDPALLQEQADETFMDAWSSPESSEGEE</sequence>
<keyword evidence="7" id="KW-1185">Reference proteome</keyword>
<dbReference type="GO" id="GO:0043161">
    <property type="term" value="P:proteasome-mediated ubiquitin-dependent protein catabolic process"/>
    <property type="evidence" value="ECO:0007669"/>
    <property type="project" value="TreeGrafter"/>
</dbReference>
<evidence type="ECO:0000313" key="7">
    <source>
        <dbReference type="Proteomes" id="UP000242180"/>
    </source>
</evidence>
<accession>A0A1X2HN83</accession>
<dbReference type="PROSITE" id="PS50294">
    <property type="entry name" value="WD_REPEATS_REGION"/>
    <property type="match status" value="3"/>
</dbReference>
<dbReference type="STRING" id="13706.A0A1X2HN83"/>
<dbReference type="PRINTS" id="PR00320">
    <property type="entry name" value="GPROTEINBRPT"/>
</dbReference>
<dbReference type="InterPro" id="IPR042238">
    <property type="entry name" value="Rad28/ERCC8/Ckn1/ATCSA-1"/>
</dbReference>
<keyword evidence="2" id="KW-0677">Repeat</keyword>
<dbReference type="GO" id="GO:0031464">
    <property type="term" value="C:Cul4A-RING E3 ubiquitin ligase complex"/>
    <property type="evidence" value="ECO:0007669"/>
    <property type="project" value="TreeGrafter"/>
</dbReference>
<dbReference type="InterPro" id="IPR015943">
    <property type="entry name" value="WD40/YVTN_repeat-like_dom_sf"/>
</dbReference>
<comment type="caution">
    <text evidence="6">The sequence shown here is derived from an EMBL/GenBank/DDBJ whole genome shotgun (WGS) entry which is preliminary data.</text>
</comment>
<dbReference type="Pfam" id="PF00400">
    <property type="entry name" value="WD40"/>
    <property type="match status" value="4"/>
</dbReference>
<name>A0A1X2HN83_SYNRA</name>
<dbReference type="OrthoDB" id="361494at2759"/>
<keyword evidence="1 5" id="KW-0853">WD repeat</keyword>
<dbReference type="SUPFAM" id="SSF50978">
    <property type="entry name" value="WD40 repeat-like"/>
    <property type="match status" value="1"/>
</dbReference>
<gene>
    <name evidence="6" type="ORF">BCR43DRAFT_154433</name>
</gene>
<dbReference type="PANTHER" id="PTHR46202:SF1">
    <property type="entry name" value="DNA EXCISION REPAIR PROTEIN ERCC-8"/>
    <property type="match status" value="1"/>
</dbReference>
<proteinExistence type="predicted"/>
<dbReference type="InterPro" id="IPR001680">
    <property type="entry name" value="WD40_rpt"/>
</dbReference>
<dbReference type="EMBL" id="MCGN01000002">
    <property type="protein sequence ID" value="ORZ00821.1"/>
    <property type="molecule type" value="Genomic_DNA"/>
</dbReference>
<dbReference type="PROSITE" id="PS00678">
    <property type="entry name" value="WD_REPEATS_1"/>
    <property type="match status" value="2"/>
</dbReference>
<dbReference type="PANTHER" id="PTHR46202">
    <property type="entry name" value="DNA EXCISION REPAIR PROTEIN ERCC-8"/>
    <property type="match status" value="1"/>
</dbReference>
<dbReference type="InterPro" id="IPR036322">
    <property type="entry name" value="WD40_repeat_dom_sf"/>
</dbReference>
<dbReference type="AlphaFoldDB" id="A0A1X2HN83"/>
<dbReference type="Gene3D" id="2.130.10.10">
    <property type="entry name" value="YVTN repeat-like/Quinoprotein amine dehydrogenase"/>
    <property type="match status" value="1"/>
</dbReference>